<evidence type="ECO:0000256" key="2">
    <source>
        <dbReference type="ARBA" id="ARBA00022692"/>
    </source>
</evidence>
<feature type="transmembrane region" description="Helical" evidence="6">
    <location>
        <begin position="45"/>
        <end position="63"/>
    </location>
</feature>
<keyword evidence="4 6" id="KW-0472">Membrane</keyword>
<dbReference type="SMART" id="SM00679">
    <property type="entry name" value="CTNS"/>
    <property type="match status" value="2"/>
</dbReference>
<comment type="subcellular location">
    <subcellularLocation>
        <location evidence="1">Membrane</location>
        <topology evidence="1">Multi-pass membrane protein</topology>
    </subcellularLocation>
</comment>
<gene>
    <name evidence="7" type="ORF">N0V93_009651</name>
</gene>
<dbReference type="InterPro" id="IPR051415">
    <property type="entry name" value="LAAT-1"/>
</dbReference>
<dbReference type="Gene3D" id="1.20.1280.290">
    <property type="match status" value="1"/>
</dbReference>
<feature type="region of interest" description="Disordered" evidence="5">
    <location>
        <begin position="257"/>
        <end position="310"/>
    </location>
</feature>
<keyword evidence="3 6" id="KW-1133">Transmembrane helix</keyword>
<feature type="transmembrane region" description="Helical" evidence="6">
    <location>
        <begin position="193"/>
        <end position="218"/>
    </location>
</feature>
<feature type="transmembrane region" description="Helical" evidence="6">
    <location>
        <begin position="166"/>
        <end position="187"/>
    </location>
</feature>
<feature type="transmembrane region" description="Helical" evidence="6">
    <location>
        <begin position="6"/>
        <end position="24"/>
    </location>
</feature>
<dbReference type="GO" id="GO:0016020">
    <property type="term" value="C:membrane"/>
    <property type="evidence" value="ECO:0007669"/>
    <property type="project" value="UniProtKB-SubCell"/>
</dbReference>
<dbReference type="InterPro" id="IPR006603">
    <property type="entry name" value="PQ-loop_rpt"/>
</dbReference>
<name>A0A9W8YL86_9PEZI</name>
<evidence type="ECO:0000256" key="4">
    <source>
        <dbReference type="ARBA" id="ARBA00023136"/>
    </source>
</evidence>
<accession>A0A9W8YL86</accession>
<dbReference type="EMBL" id="JAPEVB010000006">
    <property type="protein sequence ID" value="KAJ4386753.1"/>
    <property type="molecule type" value="Genomic_DNA"/>
</dbReference>
<keyword evidence="2 6" id="KW-0812">Transmembrane</keyword>
<evidence type="ECO:0000256" key="3">
    <source>
        <dbReference type="ARBA" id="ARBA00022989"/>
    </source>
</evidence>
<dbReference type="PANTHER" id="PTHR16201:SF37">
    <property type="entry name" value="PQ-LOOP REPEAT-CONTAINING PROTEIN"/>
    <property type="match status" value="1"/>
</dbReference>
<feature type="transmembrane region" description="Helical" evidence="6">
    <location>
        <begin position="134"/>
        <end position="154"/>
    </location>
</feature>
<evidence type="ECO:0008006" key="9">
    <source>
        <dbReference type="Google" id="ProtNLM"/>
    </source>
</evidence>
<sequence length="310" mass="34049">MAPQTSIPVAATVLGTIGTILWCIQLIPQIWTNWRSKATDGMPSSMMFLWALCGVPFGVYAIVQNFNIPIQVQPQVFMVLCVISWTQSLVYFHKWRPWKAISLGFATLAVFGGVETALILTIRPIYQAGNETPVLVVGIIAAVLLAMGLVPPYGELWKRRGRVIGINWIFLTMDCNGAFFSLMALVAQNTFDVLGGVLYIICCVLEIGIFASHIIWLVRTRQIRKEAAAQGKTFDDIAAEHERSGLPFKFAERKSRKERRRLAKEKEDLEASMGASMGNLGPVGEPVTTDGAMPGEKTSSSNVPIMGSAK</sequence>
<reference evidence="7" key="1">
    <citation type="submission" date="2022-10" db="EMBL/GenBank/DDBJ databases">
        <title>Tapping the CABI collections for fungal endophytes: first genome assemblies for Collariella, Neodidymelliopsis, Ascochyta clinopodiicola, Didymella pomorum, Didymosphaeria variabile, Neocosmospora piperis and Neocucurbitaria cava.</title>
        <authorList>
            <person name="Hill R."/>
        </authorList>
    </citation>
    <scope>NUCLEOTIDE SEQUENCE</scope>
    <source>
        <strain evidence="7">IMI 355082</strain>
    </source>
</reference>
<feature type="transmembrane region" description="Helical" evidence="6">
    <location>
        <begin position="100"/>
        <end position="122"/>
    </location>
</feature>
<evidence type="ECO:0000256" key="5">
    <source>
        <dbReference type="SAM" id="MobiDB-lite"/>
    </source>
</evidence>
<organism evidence="7 8">
    <name type="scientific">Gnomoniopsis smithogilvyi</name>
    <dbReference type="NCBI Taxonomy" id="1191159"/>
    <lineage>
        <taxon>Eukaryota</taxon>
        <taxon>Fungi</taxon>
        <taxon>Dikarya</taxon>
        <taxon>Ascomycota</taxon>
        <taxon>Pezizomycotina</taxon>
        <taxon>Sordariomycetes</taxon>
        <taxon>Sordariomycetidae</taxon>
        <taxon>Diaporthales</taxon>
        <taxon>Gnomoniaceae</taxon>
        <taxon>Gnomoniopsis</taxon>
    </lineage>
</organism>
<dbReference type="PANTHER" id="PTHR16201">
    <property type="entry name" value="SEVEN TRANSMEMBRANE PROTEIN 1-RELATED"/>
    <property type="match status" value="1"/>
</dbReference>
<evidence type="ECO:0000256" key="6">
    <source>
        <dbReference type="SAM" id="Phobius"/>
    </source>
</evidence>
<evidence type="ECO:0000313" key="8">
    <source>
        <dbReference type="Proteomes" id="UP001140453"/>
    </source>
</evidence>
<dbReference type="Pfam" id="PF04193">
    <property type="entry name" value="PQ-loop"/>
    <property type="match status" value="1"/>
</dbReference>
<evidence type="ECO:0000313" key="7">
    <source>
        <dbReference type="EMBL" id="KAJ4386753.1"/>
    </source>
</evidence>
<keyword evidence="8" id="KW-1185">Reference proteome</keyword>
<dbReference type="OrthoDB" id="407617at2759"/>
<comment type="caution">
    <text evidence="7">The sequence shown here is derived from an EMBL/GenBank/DDBJ whole genome shotgun (WGS) entry which is preliminary data.</text>
</comment>
<protein>
    <recommendedName>
        <fullName evidence="9">PQ loop repeat protein</fullName>
    </recommendedName>
</protein>
<dbReference type="Proteomes" id="UP001140453">
    <property type="component" value="Unassembled WGS sequence"/>
</dbReference>
<evidence type="ECO:0000256" key="1">
    <source>
        <dbReference type="ARBA" id="ARBA00004141"/>
    </source>
</evidence>
<proteinExistence type="predicted"/>
<dbReference type="AlphaFoldDB" id="A0A9W8YL86"/>